<comment type="catalytic activity">
    <reaction evidence="1 5">
        <text>uridine(55) in tRNA = pseudouridine(55) in tRNA</text>
        <dbReference type="Rhea" id="RHEA:42532"/>
        <dbReference type="Rhea" id="RHEA-COMP:10101"/>
        <dbReference type="Rhea" id="RHEA-COMP:10102"/>
        <dbReference type="ChEBI" id="CHEBI:65314"/>
        <dbReference type="ChEBI" id="CHEBI:65315"/>
        <dbReference type="EC" id="5.4.99.25"/>
    </reaction>
</comment>
<evidence type="ECO:0000259" key="7">
    <source>
        <dbReference type="Pfam" id="PF09157"/>
    </source>
</evidence>
<feature type="domain" description="tRNA pseudouridine synthase II TruB subfamily 1 C-terminal" evidence="7">
    <location>
        <begin position="242"/>
        <end position="306"/>
    </location>
</feature>
<feature type="domain" description="Pseudouridine synthase II N-terminal" evidence="6">
    <location>
        <begin position="33"/>
        <end position="180"/>
    </location>
</feature>
<dbReference type="Pfam" id="PF16198">
    <property type="entry name" value="TruB_C_2"/>
    <property type="match status" value="1"/>
</dbReference>
<dbReference type="KEGG" id="maer:DAI18_01145"/>
<dbReference type="PANTHER" id="PTHR13767:SF2">
    <property type="entry name" value="PSEUDOURIDYLATE SYNTHASE TRUB1"/>
    <property type="match status" value="1"/>
</dbReference>
<organism evidence="9 10">
    <name type="scientific">Microvirgula aerodenitrificans</name>
    <dbReference type="NCBI Taxonomy" id="57480"/>
    <lineage>
        <taxon>Bacteria</taxon>
        <taxon>Pseudomonadati</taxon>
        <taxon>Pseudomonadota</taxon>
        <taxon>Betaproteobacteria</taxon>
        <taxon>Neisseriales</taxon>
        <taxon>Aquaspirillaceae</taxon>
        <taxon>Microvirgula</taxon>
    </lineage>
</organism>
<dbReference type="Pfam" id="PF09157">
    <property type="entry name" value="TruB-C_2"/>
    <property type="match status" value="1"/>
</dbReference>
<dbReference type="SUPFAM" id="SSF55120">
    <property type="entry name" value="Pseudouridine synthase"/>
    <property type="match status" value="1"/>
</dbReference>
<evidence type="ECO:0000313" key="10">
    <source>
        <dbReference type="Proteomes" id="UP000244173"/>
    </source>
</evidence>
<dbReference type="CDD" id="cd21152">
    <property type="entry name" value="PUA_TruB_bacterial"/>
    <property type="match status" value="1"/>
</dbReference>
<dbReference type="InterPro" id="IPR002501">
    <property type="entry name" value="PsdUridine_synth_N"/>
</dbReference>
<evidence type="ECO:0000313" key="9">
    <source>
        <dbReference type="EMBL" id="AVY92799.1"/>
    </source>
</evidence>
<feature type="active site" description="Nucleophile" evidence="5">
    <location>
        <position position="48"/>
    </location>
</feature>
<evidence type="ECO:0000259" key="8">
    <source>
        <dbReference type="Pfam" id="PF16198"/>
    </source>
</evidence>
<name>A0A2S0P6F0_9NEIS</name>
<dbReference type="InterPro" id="IPR032819">
    <property type="entry name" value="TruB_C"/>
</dbReference>
<keyword evidence="10" id="KW-1185">Reference proteome</keyword>
<dbReference type="Gene3D" id="2.30.130.10">
    <property type="entry name" value="PUA domain"/>
    <property type="match status" value="1"/>
</dbReference>
<comment type="similarity">
    <text evidence="2 5">Belongs to the pseudouridine synthase TruB family. Type 1 subfamily.</text>
</comment>
<dbReference type="InterPro" id="IPR015240">
    <property type="entry name" value="tRNA_sdUridine_synth_fam1_C"/>
</dbReference>
<dbReference type="InterPro" id="IPR014780">
    <property type="entry name" value="tRNA_psdUridine_synth_TruB"/>
</dbReference>
<reference evidence="9 10" key="1">
    <citation type="submission" date="2018-04" db="EMBL/GenBank/DDBJ databases">
        <title>Denitrifier Microvirgula.</title>
        <authorList>
            <person name="Anderson E."/>
            <person name="Jang J."/>
            <person name="Ishii S."/>
        </authorList>
    </citation>
    <scope>NUCLEOTIDE SEQUENCE [LARGE SCALE GENOMIC DNA]</scope>
    <source>
        <strain evidence="9 10">BE2.4</strain>
    </source>
</reference>
<evidence type="ECO:0000259" key="6">
    <source>
        <dbReference type="Pfam" id="PF01509"/>
    </source>
</evidence>
<dbReference type="HAMAP" id="MF_01080">
    <property type="entry name" value="TruB_bact"/>
    <property type="match status" value="1"/>
</dbReference>
<proteinExistence type="inferred from homology"/>
<evidence type="ECO:0000256" key="3">
    <source>
        <dbReference type="ARBA" id="ARBA00022694"/>
    </source>
</evidence>
<dbReference type="EMBL" id="CP028519">
    <property type="protein sequence ID" value="AVY92799.1"/>
    <property type="molecule type" value="Genomic_DNA"/>
</dbReference>
<keyword evidence="3 5" id="KW-0819">tRNA processing</keyword>
<feature type="domain" description="tRNA pseudouridylate synthase B C-terminal" evidence="8">
    <location>
        <begin position="181"/>
        <end position="238"/>
    </location>
</feature>
<gene>
    <name evidence="5" type="primary">truB</name>
    <name evidence="9" type="ORF">DAI18_01145</name>
</gene>
<comment type="function">
    <text evidence="5">Responsible for synthesis of pseudouridine from uracil-55 in the psi GC loop of transfer RNAs.</text>
</comment>
<dbReference type="InterPro" id="IPR036974">
    <property type="entry name" value="PUA_sf"/>
</dbReference>
<keyword evidence="4 5" id="KW-0413">Isomerase</keyword>
<dbReference type="RefSeq" id="WP_107888565.1">
    <property type="nucleotide sequence ID" value="NZ_CP028519.1"/>
</dbReference>
<dbReference type="InterPro" id="IPR015947">
    <property type="entry name" value="PUA-like_sf"/>
</dbReference>
<dbReference type="Proteomes" id="UP000244173">
    <property type="component" value="Chromosome"/>
</dbReference>
<accession>A0A2S0P6F0</accession>
<dbReference type="STRING" id="1122240.GCA_000620105_02952"/>
<evidence type="ECO:0000256" key="1">
    <source>
        <dbReference type="ARBA" id="ARBA00000385"/>
    </source>
</evidence>
<dbReference type="GO" id="GO:0003723">
    <property type="term" value="F:RNA binding"/>
    <property type="evidence" value="ECO:0007669"/>
    <property type="project" value="InterPro"/>
</dbReference>
<dbReference type="AlphaFoldDB" id="A0A2S0P6F0"/>
<sequence length="313" mass="34167">MTQVRIPRRPVDGVFLLDKPLHLSSNTALQRVRWLYRAQKAGHTGVLDPLATGLLPVCLGEATKFSAFLLDADKGYCATVRFGAVSTTLDAEGEITPVGPVNFDADRLREVLDGFLGEIEQVPPMHSALKFQGKALYEYAREGIEIERKVRRITIHAIELVGFDGDTAVINVQCSKGTYVRTLAADIGAVLGCGAYLTGLRRTRTAGFEVADALTLDALEAVAEDARDGLLMPPDVLVAHLPRTVLDDADIHRLCHGQPALAAQNTVRAGENDAIIRDFRLYTEDGRFIGLGEIRKDDLLWPNRMLANKPVSA</sequence>
<dbReference type="GO" id="GO:0031119">
    <property type="term" value="P:tRNA pseudouridine synthesis"/>
    <property type="evidence" value="ECO:0007669"/>
    <property type="project" value="UniProtKB-UniRule"/>
</dbReference>
<dbReference type="NCBIfam" id="TIGR00431">
    <property type="entry name" value="TruB"/>
    <property type="match status" value="1"/>
</dbReference>
<dbReference type="InterPro" id="IPR020103">
    <property type="entry name" value="PsdUridine_synth_cat_dom_sf"/>
</dbReference>
<dbReference type="CDD" id="cd02573">
    <property type="entry name" value="PseudoU_synth_EcTruB"/>
    <property type="match status" value="1"/>
</dbReference>
<dbReference type="Pfam" id="PF01509">
    <property type="entry name" value="TruB_N"/>
    <property type="match status" value="1"/>
</dbReference>
<dbReference type="GO" id="GO:1990481">
    <property type="term" value="P:mRNA pseudouridine synthesis"/>
    <property type="evidence" value="ECO:0007669"/>
    <property type="project" value="TreeGrafter"/>
</dbReference>
<dbReference type="Gene3D" id="3.30.2350.10">
    <property type="entry name" value="Pseudouridine synthase"/>
    <property type="match status" value="1"/>
</dbReference>
<protein>
    <recommendedName>
        <fullName evidence="5">tRNA pseudouridine synthase B</fullName>
        <ecNumber evidence="5">5.4.99.25</ecNumber>
    </recommendedName>
    <alternativeName>
        <fullName evidence="5">tRNA pseudouridine(55) synthase</fullName>
        <shortName evidence="5">Psi55 synthase</shortName>
    </alternativeName>
    <alternativeName>
        <fullName evidence="5">tRNA pseudouridylate synthase</fullName>
    </alternativeName>
    <alternativeName>
        <fullName evidence="5">tRNA-uridine isomerase</fullName>
    </alternativeName>
</protein>
<dbReference type="PANTHER" id="PTHR13767">
    <property type="entry name" value="TRNA-PSEUDOURIDINE SYNTHASE"/>
    <property type="match status" value="1"/>
</dbReference>
<evidence type="ECO:0000256" key="4">
    <source>
        <dbReference type="ARBA" id="ARBA00023235"/>
    </source>
</evidence>
<dbReference type="OrthoDB" id="9802309at2"/>
<dbReference type="GO" id="GO:0160148">
    <property type="term" value="F:tRNA pseudouridine(55) synthase activity"/>
    <property type="evidence" value="ECO:0007669"/>
    <property type="project" value="UniProtKB-EC"/>
</dbReference>
<dbReference type="EC" id="5.4.99.25" evidence="5"/>
<evidence type="ECO:0000256" key="5">
    <source>
        <dbReference type="HAMAP-Rule" id="MF_01080"/>
    </source>
</evidence>
<evidence type="ECO:0000256" key="2">
    <source>
        <dbReference type="ARBA" id="ARBA00005642"/>
    </source>
</evidence>
<dbReference type="SUPFAM" id="SSF88697">
    <property type="entry name" value="PUA domain-like"/>
    <property type="match status" value="1"/>
</dbReference>